<dbReference type="InterPro" id="IPR011764">
    <property type="entry name" value="Biotin_carboxylation_dom"/>
</dbReference>
<evidence type="ECO:0000256" key="12">
    <source>
        <dbReference type="ARBA" id="ARBA00022842"/>
    </source>
</evidence>
<dbReference type="SUPFAM" id="SSF52440">
    <property type="entry name" value="PreATP-grasp domain"/>
    <property type="match status" value="1"/>
</dbReference>
<dbReference type="InterPro" id="IPR013815">
    <property type="entry name" value="ATP_grasp_subdomain_1"/>
</dbReference>
<evidence type="ECO:0000256" key="6">
    <source>
        <dbReference type="ARBA" id="ARBA00022516"/>
    </source>
</evidence>
<evidence type="ECO:0000256" key="10">
    <source>
        <dbReference type="ARBA" id="ARBA00022832"/>
    </source>
</evidence>
<keyword evidence="8" id="KW-0479">Metal-binding</keyword>
<dbReference type="SUPFAM" id="SSF56059">
    <property type="entry name" value="Glutathione synthetase ATP-binding domain-like"/>
    <property type="match status" value="1"/>
</dbReference>
<dbReference type="EC" id="6.3.4.14" evidence="4 19"/>
<evidence type="ECO:0000259" key="20">
    <source>
        <dbReference type="PROSITE" id="PS50975"/>
    </source>
</evidence>
<dbReference type="UniPathway" id="UPA00655">
    <property type="reaction ID" value="UER00711"/>
</dbReference>
<dbReference type="Pfam" id="PF02785">
    <property type="entry name" value="Biotin_carb_C"/>
    <property type="match status" value="1"/>
</dbReference>
<evidence type="ECO:0000256" key="7">
    <source>
        <dbReference type="ARBA" id="ARBA00022598"/>
    </source>
</evidence>
<dbReference type="Pfam" id="PF00289">
    <property type="entry name" value="Biotin_carb_N"/>
    <property type="match status" value="1"/>
</dbReference>
<dbReference type="InterPro" id="IPR005481">
    <property type="entry name" value="BC-like_N"/>
</dbReference>
<evidence type="ECO:0000256" key="8">
    <source>
        <dbReference type="ARBA" id="ARBA00022723"/>
    </source>
</evidence>
<evidence type="ECO:0000256" key="19">
    <source>
        <dbReference type="RuleBase" id="RU365063"/>
    </source>
</evidence>
<evidence type="ECO:0000256" key="9">
    <source>
        <dbReference type="ARBA" id="ARBA00022741"/>
    </source>
</evidence>
<reference evidence="22 23" key="1">
    <citation type="submission" date="2017-02" db="EMBL/GenBank/DDBJ databases">
        <title>Draft genome sequence of Moraxella lincolnii CCUG 9405T type strain.</title>
        <authorList>
            <person name="Salva-Serra F."/>
            <person name="Engstrom-Jakobsson H."/>
            <person name="Thorell K."/>
            <person name="Jaen-Luchoro D."/>
            <person name="Gonzales-Siles L."/>
            <person name="Karlsson R."/>
            <person name="Yazdan S."/>
            <person name="Boulund F."/>
            <person name="Johnning A."/>
            <person name="Engstrand L."/>
            <person name="Kristiansson E."/>
            <person name="Moore E."/>
        </authorList>
    </citation>
    <scope>NUCLEOTIDE SEQUENCE [LARGE SCALE GENOMIC DNA]</scope>
    <source>
        <strain evidence="22 23">CCUG 9405</strain>
    </source>
</reference>
<dbReference type="InterPro" id="IPR005479">
    <property type="entry name" value="CPAse_ATP-bd"/>
</dbReference>
<evidence type="ECO:0000256" key="5">
    <source>
        <dbReference type="ARBA" id="ARBA00017242"/>
    </source>
</evidence>
<dbReference type="Pfam" id="PF02786">
    <property type="entry name" value="CPSase_L_D2"/>
    <property type="match status" value="1"/>
</dbReference>
<keyword evidence="23" id="KW-1185">Reference proteome</keyword>
<dbReference type="NCBIfam" id="NF006367">
    <property type="entry name" value="PRK08591.1"/>
    <property type="match status" value="1"/>
</dbReference>
<dbReference type="Gene3D" id="3.30.1490.20">
    <property type="entry name" value="ATP-grasp fold, A domain"/>
    <property type="match status" value="1"/>
</dbReference>
<evidence type="ECO:0000256" key="14">
    <source>
        <dbReference type="ARBA" id="ARBA00023160"/>
    </source>
</evidence>
<dbReference type="FunFam" id="3.30.1490.20:FF:000003">
    <property type="entry name" value="acetyl-CoA carboxylase isoform X1"/>
    <property type="match status" value="1"/>
</dbReference>
<keyword evidence="14 19" id="KW-0275">Fatty acid biosynthesis</keyword>
<dbReference type="GO" id="GO:2001295">
    <property type="term" value="P:malonyl-CoA biosynthetic process"/>
    <property type="evidence" value="ECO:0007669"/>
    <property type="project" value="UniProtKB-UniPathway"/>
</dbReference>
<comment type="pathway">
    <text evidence="2 19">Lipid metabolism; malonyl-CoA biosynthesis; malonyl-CoA from acetyl-CoA: step 1/1.</text>
</comment>
<feature type="domain" description="Biotin carboxylation" evidence="21">
    <location>
        <begin position="1"/>
        <end position="444"/>
    </location>
</feature>
<evidence type="ECO:0000259" key="21">
    <source>
        <dbReference type="PROSITE" id="PS50979"/>
    </source>
</evidence>
<dbReference type="PANTHER" id="PTHR48095:SF2">
    <property type="entry name" value="BIOTIN CARBOXYLASE, CHLOROPLASTIC"/>
    <property type="match status" value="1"/>
</dbReference>
<proteinExistence type="predicted"/>
<evidence type="ECO:0000256" key="4">
    <source>
        <dbReference type="ARBA" id="ARBA00013263"/>
    </source>
</evidence>
<dbReference type="InterPro" id="IPR011054">
    <property type="entry name" value="Rudment_hybrid_motif"/>
</dbReference>
<dbReference type="GO" id="GO:0006633">
    <property type="term" value="P:fatty acid biosynthetic process"/>
    <property type="evidence" value="ECO:0007669"/>
    <property type="project" value="UniProtKB-KW"/>
</dbReference>
<comment type="caution">
    <text evidence="22">The sequence shown here is derived from an EMBL/GenBank/DDBJ whole genome shotgun (WGS) entry which is preliminary data.</text>
</comment>
<dbReference type="RefSeq" id="WP_078306716.1">
    <property type="nucleotide sequence ID" value="NZ_CP147511.1"/>
</dbReference>
<dbReference type="InterPro" id="IPR016185">
    <property type="entry name" value="PreATP-grasp_dom_sf"/>
</dbReference>
<dbReference type="GO" id="GO:0046872">
    <property type="term" value="F:metal ion binding"/>
    <property type="evidence" value="ECO:0007669"/>
    <property type="project" value="UniProtKB-KW"/>
</dbReference>
<dbReference type="Proteomes" id="UP000191094">
    <property type="component" value="Unassembled WGS sequence"/>
</dbReference>
<dbReference type="OrthoDB" id="9763189at2"/>
<evidence type="ECO:0000256" key="16">
    <source>
        <dbReference type="ARBA" id="ARBA00033786"/>
    </source>
</evidence>
<dbReference type="PROSITE" id="PS50979">
    <property type="entry name" value="BC"/>
    <property type="match status" value="1"/>
</dbReference>
<dbReference type="NCBIfam" id="TIGR00514">
    <property type="entry name" value="accC"/>
    <property type="match status" value="1"/>
</dbReference>
<keyword evidence="12" id="KW-0460">Magnesium</keyword>
<organism evidence="22 23">
    <name type="scientific">Lwoffella lincolnii</name>
    <dbReference type="NCBI Taxonomy" id="90241"/>
    <lineage>
        <taxon>Bacteria</taxon>
        <taxon>Pseudomonadati</taxon>
        <taxon>Pseudomonadota</taxon>
        <taxon>Gammaproteobacteria</taxon>
        <taxon>Moraxellales</taxon>
        <taxon>Moraxellaceae</taxon>
        <taxon>Lwoffella</taxon>
    </lineage>
</organism>
<dbReference type="AlphaFoldDB" id="A0A1T0CH99"/>
<dbReference type="InterPro" id="IPR004549">
    <property type="entry name" value="Acetyl_CoA_COase_biotin_COase"/>
</dbReference>
<dbReference type="EMBL" id="MUYT01000004">
    <property type="protein sequence ID" value="OOS21737.1"/>
    <property type="molecule type" value="Genomic_DNA"/>
</dbReference>
<evidence type="ECO:0000256" key="18">
    <source>
        <dbReference type="PROSITE-ProRule" id="PRU00409"/>
    </source>
</evidence>
<evidence type="ECO:0000313" key="23">
    <source>
        <dbReference type="Proteomes" id="UP000191094"/>
    </source>
</evidence>
<dbReference type="GO" id="GO:0004075">
    <property type="term" value="F:biotin carboxylase activity"/>
    <property type="evidence" value="ECO:0007669"/>
    <property type="project" value="UniProtKB-EC"/>
</dbReference>
<comment type="catalytic activity">
    <reaction evidence="17 19">
        <text>N(6)-biotinyl-L-lysyl-[protein] + hydrogencarbonate + ATP = N(6)-carboxybiotinyl-L-lysyl-[protein] + ADP + phosphate + H(+)</text>
        <dbReference type="Rhea" id="RHEA:13501"/>
        <dbReference type="Rhea" id="RHEA-COMP:10505"/>
        <dbReference type="Rhea" id="RHEA-COMP:10506"/>
        <dbReference type="ChEBI" id="CHEBI:15378"/>
        <dbReference type="ChEBI" id="CHEBI:17544"/>
        <dbReference type="ChEBI" id="CHEBI:30616"/>
        <dbReference type="ChEBI" id="CHEBI:43474"/>
        <dbReference type="ChEBI" id="CHEBI:83144"/>
        <dbReference type="ChEBI" id="CHEBI:83145"/>
        <dbReference type="ChEBI" id="CHEBI:456216"/>
        <dbReference type="EC" id="6.3.4.14"/>
    </reaction>
</comment>
<evidence type="ECO:0000256" key="15">
    <source>
        <dbReference type="ARBA" id="ARBA00023267"/>
    </source>
</evidence>
<keyword evidence="10 19" id="KW-0276">Fatty acid metabolism</keyword>
<dbReference type="PROSITE" id="PS00867">
    <property type="entry name" value="CPSASE_2"/>
    <property type="match status" value="1"/>
</dbReference>
<keyword evidence="7 19" id="KW-0436">Ligase</keyword>
<dbReference type="GO" id="GO:0005524">
    <property type="term" value="F:ATP binding"/>
    <property type="evidence" value="ECO:0007669"/>
    <property type="project" value="UniProtKB-UniRule"/>
</dbReference>
<keyword evidence="6 19" id="KW-0444">Lipid biosynthesis</keyword>
<dbReference type="FunFam" id="3.40.50.20:FF:000010">
    <property type="entry name" value="Propionyl-CoA carboxylase subunit alpha"/>
    <property type="match status" value="1"/>
</dbReference>
<comment type="subunit">
    <text evidence="3 19">Acetyl-CoA carboxylase is a heterohexamer of biotin carboxyl carrier protein, biotin carboxylase and the two subunits of carboxyl transferase in a 2:2 complex.</text>
</comment>
<evidence type="ECO:0000256" key="11">
    <source>
        <dbReference type="ARBA" id="ARBA00022840"/>
    </source>
</evidence>
<keyword evidence="13 19" id="KW-0443">Lipid metabolism</keyword>
<keyword evidence="11 18" id="KW-0067">ATP-binding</keyword>
<dbReference type="SUPFAM" id="SSF51246">
    <property type="entry name" value="Rudiment single hybrid motif"/>
    <property type="match status" value="1"/>
</dbReference>
<sequence length="448" mass="49440">MIKKLLIANRGEIALRVVRACKQLGIKTVGVYSTADANLMHLKFVDEAVCIGKPNANHSYLNTNVLLTAAEITGADAIHPGYGFLSENAEFAEQVENTGLTFVGPHPDHIRLMGNKISAIHAMKQANVPTVPGSVGTITIHNAEEQAQQIGFPLLIKAAAGGGGRGMRIVERFDQLIGQVQAAKQEAEVSFGDDSVYMERFLQNPRHVEVQVLGDGNGNAIHLYDRDCSLQRRHQKVLEEAPAPDIPDDIREPILQACVRACQQIGYRGAGTFEFLYENGEFFFIEMNTRVQVEHPVTEMITGVDIVVEQLRVASGLGLSYRQSEIDIRGHAIECRINAEDPHTFMPSPGQVGRFFAPSGAGVRFDSHLYPHYTIPSFYDSLIGKLICHAPTRQQAISKCVHALDELIIEGIKTNIPLHRDVILADKNFKKEAQNIHHLEKHLLNKSG</sequence>
<comment type="function">
    <text evidence="1 19">This protein is a component of the acetyl coenzyme A carboxylase complex; first, biotin carboxylase catalyzes the carboxylation of the carrier protein and then the transcarboxylase transfers the carboxyl group to form malonyl-CoA.</text>
</comment>
<keyword evidence="15 19" id="KW-0092">Biotin</keyword>
<dbReference type="PANTHER" id="PTHR48095">
    <property type="entry name" value="PYRUVATE CARBOXYLASE SUBUNIT A"/>
    <property type="match status" value="1"/>
</dbReference>
<evidence type="ECO:0000313" key="22">
    <source>
        <dbReference type="EMBL" id="OOS21737.1"/>
    </source>
</evidence>
<evidence type="ECO:0000256" key="17">
    <source>
        <dbReference type="ARBA" id="ARBA00048600"/>
    </source>
</evidence>
<evidence type="ECO:0000256" key="13">
    <source>
        <dbReference type="ARBA" id="ARBA00023098"/>
    </source>
</evidence>
<keyword evidence="9 18" id="KW-0547">Nucleotide-binding</keyword>
<accession>A0A1T0CH99</accession>
<dbReference type="Gene3D" id="3.40.50.20">
    <property type="match status" value="1"/>
</dbReference>
<dbReference type="SMART" id="SM00878">
    <property type="entry name" value="Biotin_carb_C"/>
    <property type="match status" value="1"/>
</dbReference>
<dbReference type="PROSITE" id="PS50975">
    <property type="entry name" value="ATP_GRASP"/>
    <property type="match status" value="1"/>
</dbReference>
<dbReference type="PROSITE" id="PS00866">
    <property type="entry name" value="CPSASE_1"/>
    <property type="match status" value="1"/>
</dbReference>
<dbReference type="InterPro" id="IPR011761">
    <property type="entry name" value="ATP-grasp"/>
</dbReference>
<dbReference type="InterPro" id="IPR051602">
    <property type="entry name" value="ACC_Biotin_Carboxylase"/>
</dbReference>
<name>A0A1T0CH99_9GAMM</name>
<gene>
    <name evidence="22" type="ORF">B0682_03670</name>
</gene>
<dbReference type="Gene3D" id="3.30.470.20">
    <property type="entry name" value="ATP-grasp fold, B domain"/>
    <property type="match status" value="1"/>
</dbReference>
<feature type="domain" description="ATP-grasp" evidence="20">
    <location>
        <begin position="120"/>
        <end position="315"/>
    </location>
</feature>
<protein>
    <recommendedName>
        <fullName evidence="5 19">Biotin carboxylase</fullName>
        <ecNumber evidence="4 19">6.3.4.14</ecNumber>
    </recommendedName>
    <alternativeName>
        <fullName evidence="16 19">Acetyl-coenzyme A carboxylase biotin carboxylase subunit A</fullName>
    </alternativeName>
</protein>
<dbReference type="STRING" id="90241.B0682_03670"/>
<dbReference type="InterPro" id="IPR005482">
    <property type="entry name" value="Biotin_COase_C"/>
</dbReference>
<evidence type="ECO:0000256" key="3">
    <source>
        <dbReference type="ARBA" id="ARBA00011750"/>
    </source>
</evidence>
<evidence type="ECO:0000256" key="1">
    <source>
        <dbReference type="ARBA" id="ARBA00003761"/>
    </source>
</evidence>
<evidence type="ECO:0000256" key="2">
    <source>
        <dbReference type="ARBA" id="ARBA00004956"/>
    </source>
</evidence>